<accession>A0ABT6XDQ0</accession>
<dbReference type="SUPFAM" id="SSF54427">
    <property type="entry name" value="NTF2-like"/>
    <property type="match status" value="1"/>
</dbReference>
<organism evidence="3 4">
    <name type="scientific">Lysobacter stagni</name>
    <dbReference type="NCBI Taxonomy" id="3045172"/>
    <lineage>
        <taxon>Bacteria</taxon>
        <taxon>Pseudomonadati</taxon>
        <taxon>Pseudomonadota</taxon>
        <taxon>Gammaproteobacteria</taxon>
        <taxon>Lysobacterales</taxon>
        <taxon>Lysobacteraceae</taxon>
        <taxon>Lysobacter</taxon>
    </lineage>
</organism>
<dbReference type="Gene3D" id="3.10.450.50">
    <property type="match status" value="1"/>
</dbReference>
<evidence type="ECO:0000313" key="4">
    <source>
        <dbReference type="Proteomes" id="UP001321580"/>
    </source>
</evidence>
<keyword evidence="4" id="KW-1185">Reference proteome</keyword>
<feature type="signal peptide" evidence="1">
    <location>
        <begin position="1"/>
        <end position="23"/>
    </location>
</feature>
<comment type="caution">
    <text evidence="3">The sequence shown here is derived from an EMBL/GenBank/DDBJ whole genome shotgun (WGS) entry which is preliminary data.</text>
</comment>
<protein>
    <submittedName>
        <fullName evidence="3">Nuclear transport factor 2 family protein</fullName>
    </submittedName>
</protein>
<dbReference type="Pfam" id="PF14534">
    <property type="entry name" value="DUF4440"/>
    <property type="match status" value="1"/>
</dbReference>
<evidence type="ECO:0000313" key="3">
    <source>
        <dbReference type="EMBL" id="MDI9238266.1"/>
    </source>
</evidence>
<dbReference type="InterPro" id="IPR027843">
    <property type="entry name" value="DUF4440"/>
</dbReference>
<feature type="chain" id="PRO_5046155426" evidence="1">
    <location>
        <begin position="24"/>
        <end position="167"/>
    </location>
</feature>
<keyword evidence="1" id="KW-0732">Signal</keyword>
<feature type="domain" description="DUF4440" evidence="2">
    <location>
        <begin position="42"/>
        <end position="155"/>
    </location>
</feature>
<dbReference type="RefSeq" id="WP_283211741.1">
    <property type="nucleotide sequence ID" value="NZ_JASGBI010000001.1"/>
</dbReference>
<gene>
    <name evidence="3" type="ORF">QLQ15_04990</name>
</gene>
<proteinExistence type="predicted"/>
<sequence length="167" mass="18138">MKTIMSMMAAPLVAVAMSGGAVAGGHDDPPAVPPTESLQDTIAALDAAVFDAFNTCSDPAQLDRHAGYFASDVEFYHDTGGVTHSRTSMLQNTAKHVCGKFRRELVPGTLKVFPIKDYGAIEQGAHRFCHFDSGKCEGMADFVIVWHNQNGLWKITRVLSYGHRPND</sequence>
<dbReference type="EMBL" id="JASGBI010000001">
    <property type="protein sequence ID" value="MDI9238266.1"/>
    <property type="molecule type" value="Genomic_DNA"/>
</dbReference>
<name>A0ABT6XDQ0_9GAMM</name>
<dbReference type="InterPro" id="IPR032710">
    <property type="entry name" value="NTF2-like_dom_sf"/>
</dbReference>
<evidence type="ECO:0000259" key="2">
    <source>
        <dbReference type="Pfam" id="PF14534"/>
    </source>
</evidence>
<dbReference type="Proteomes" id="UP001321580">
    <property type="component" value="Unassembled WGS sequence"/>
</dbReference>
<evidence type="ECO:0000256" key="1">
    <source>
        <dbReference type="SAM" id="SignalP"/>
    </source>
</evidence>
<reference evidence="3 4" key="1">
    <citation type="submission" date="2023-05" db="EMBL/GenBank/DDBJ databases">
        <title>Lysobacter sp. strain LF1 Genome sequencing and assembly.</title>
        <authorList>
            <person name="Jung Y."/>
        </authorList>
    </citation>
    <scope>NUCLEOTIDE SEQUENCE [LARGE SCALE GENOMIC DNA]</scope>
    <source>
        <strain evidence="3 4">LF1</strain>
    </source>
</reference>